<evidence type="ECO:0000256" key="4">
    <source>
        <dbReference type="ARBA" id="ARBA00023157"/>
    </source>
</evidence>
<organism evidence="8 9">
    <name type="scientific">Coregonus suidteri</name>
    <dbReference type="NCBI Taxonomy" id="861788"/>
    <lineage>
        <taxon>Eukaryota</taxon>
        <taxon>Metazoa</taxon>
        <taxon>Chordata</taxon>
        <taxon>Craniata</taxon>
        <taxon>Vertebrata</taxon>
        <taxon>Euteleostomi</taxon>
        <taxon>Actinopterygii</taxon>
        <taxon>Neopterygii</taxon>
        <taxon>Teleostei</taxon>
        <taxon>Protacanthopterygii</taxon>
        <taxon>Salmoniformes</taxon>
        <taxon>Salmonidae</taxon>
        <taxon>Coregoninae</taxon>
        <taxon>Coregonus</taxon>
    </lineage>
</organism>
<keyword evidence="4" id="KW-1015">Disulfide bond</keyword>
<keyword evidence="9" id="KW-1185">Reference proteome</keyword>
<evidence type="ECO:0000259" key="7">
    <source>
        <dbReference type="PROSITE" id="PS51233"/>
    </source>
</evidence>
<dbReference type="PANTHER" id="PTHR46160">
    <property type="entry name" value="ALPHA-TECTORIN-RELATED"/>
    <property type="match status" value="1"/>
</dbReference>
<dbReference type="Pfam" id="PF12714">
    <property type="entry name" value="TILa"/>
    <property type="match status" value="1"/>
</dbReference>
<dbReference type="Gene3D" id="2.10.25.10">
    <property type="entry name" value="Laminin"/>
    <property type="match status" value="1"/>
</dbReference>
<proteinExistence type="predicted"/>
<dbReference type="InterPro" id="IPR002919">
    <property type="entry name" value="TIL_dom"/>
</dbReference>
<accession>A0AAN8KHY9</accession>
<dbReference type="AlphaFoldDB" id="A0AAN8KHY9"/>
<feature type="domain" description="VWFD" evidence="7">
    <location>
        <begin position="1"/>
        <end position="50"/>
    </location>
</feature>
<evidence type="ECO:0000256" key="2">
    <source>
        <dbReference type="ARBA" id="ARBA00022729"/>
    </source>
</evidence>
<dbReference type="GO" id="GO:0016020">
    <property type="term" value="C:membrane"/>
    <property type="evidence" value="ECO:0007669"/>
    <property type="project" value="UniProtKB-SubCell"/>
</dbReference>
<evidence type="ECO:0000256" key="6">
    <source>
        <dbReference type="SAM" id="MobiDB-lite"/>
    </source>
</evidence>
<dbReference type="SUPFAM" id="SSF57567">
    <property type="entry name" value="Serine protease inhibitors"/>
    <property type="match status" value="1"/>
</dbReference>
<feature type="compositionally biased region" description="Polar residues" evidence="6">
    <location>
        <begin position="1"/>
        <end position="16"/>
    </location>
</feature>
<dbReference type="InterPro" id="IPR001846">
    <property type="entry name" value="VWF_type-D"/>
</dbReference>
<dbReference type="FunFam" id="2.10.25.10:FF:000055">
    <property type="entry name" value="alpha-tectorin isoform X1"/>
    <property type="match status" value="1"/>
</dbReference>
<dbReference type="SMART" id="SM00832">
    <property type="entry name" value="C8"/>
    <property type="match status" value="1"/>
</dbReference>
<dbReference type="InterPro" id="IPR014853">
    <property type="entry name" value="VWF/SSPO/ZAN-like_Cys-rich_dom"/>
</dbReference>
<evidence type="ECO:0000313" key="8">
    <source>
        <dbReference type="EMBL" id="KAK6291818.1"/>
    </source>
</evidence>
<dbReference type="InterPro" id="IPR025615">
    <property type="entry name" value="TILa_dom"/>
</dbReference>
<protein>
    <recommendedName>
        <fullName evidence="7">VWFD domain-containing protein</fullName>
    </recommendedName>
</protein>
<keyword evidence="3" id="KW-0472">Membrane</keyword>
<feature type="region of interest" description="Disordered" evidence="6">
    <location>
        <begin position="1"/>
        <end position="56"/>
    </location>
</feature>
<dbReference type="Pfam" id="PF01826">
    <property type="entry name" value="TIL"/>
    <property type="match status" value="1"/>
</dbReference>
<dbReference type="EMBL" id="JAGTTL010000039">
    <property type="protein sequence ID" value="KAK6291818.1"/>
    <property type="molecule type" value="Genomic_DNA"/>
</dbReference>
<evidence type="ECO:0000313" key="9">
    <source>
        <dbReference type="Proteomes" id="UP001356427"/>
    </source>
</evidence>
<keyword evidence="5" id="KW-0325">Glycoprotein</keyword>
<dbReference type="CDD" id="cd19941">
    <property type="entry name" value="TIL"/>
    <property type="match status" value="1"/>
</dbReference>
<dbReference type="PANTHER" id="PTHR46160:SF8">
    <property type="entry name" value="VWFD DOMAIN-CONTAINING PROTEIN"/>
    <property type="match status" value="1"/>
</dbReference>
<reference evidence="8 9" key="1">
    <citation type="submission" date="2021-04" db="EMBL/GenBank/DDBJ databases">
        <authorList>
            <person name="De Guttry C."/>
            <person name="Zahm M."/>
            <person name="Klopp C."/>
            <person name="Cabau C."/>
            <person name="Louis A."/>
            <person name="Berthelot C."/>
            <person name="Parey E."/>
            <person name="Roest Crollius H."/>
            <person name="Montfort J."/>
            <person name="Robinson-Rechavi M."/>
            <person name="Bucao C."/>
            <person name="Bouchez O."/>
            <person name="Gislard M."/>
            <person name="Lluch J."/>
            <person name="Milhes M."/>
            <person name="Lampietro C."/>
            <person name="Lopez Roques C."/>
            <person name="Donnadieu C."/>
            <person name="Braasch I."/>
            <person name="Desvignes T."/>
            <person name="Postlethwait J."/>
            <person name="Bobe J."/>
            <person name="Wedekind C."/>
            <person name="Guiguen Y."/>
        </authorList>
    </citation>
    <scope>NUCLEOTIDE SEQUENCE [LARGE SCALE GENOMIC DNA]</scope>
    <source>
        <strain evidence="8">Cs_M1</strain>
        <tissue evidence="8">Blood</tissue>
    </source>
</reference>
<evidence type="ECO:0000256" key="1">
    <source>
        <dbReference type="ARBA" id="ARBA00004370"/>
    </source>
</evidence>
<dbReference type="PROSITE" id="PS51233">
    <property type="entry name" value="VWFD"/>
    <property type="match status" value="1"/>
</dbReference>
<evidence type="ECO:0000256" key="5">
    <source>
        <dbReference type="ARBA" id="ARBA00023180"/>
    </source>
</evidence>
<evidence type="ECO:0000256" key="3">
    <source>
        <dbReference type="ARBA" id="ARBA00023136"/>
    </source>
</evidence>
<comment type="subcellular location">
    <subcellularLocation>
        <location evidence="1">Membrane</location>
    </subcellularLocation>
</comment>
<comment type="caution">
    <text evidence="8">The sequence shown here is derived from an EMBL/GenBank/DDBJ whole genome shotgun (WGS) entry which is preliminary data.</text>
</comment>
<dbReference type="InterPro" id="IPR052749">
    <property type="entry name" value="Alpha-tectorin"/>
</dbReference>
<name>A0AAN8KHY9_9TELE</name>
<gene>
    <name evidence="8" type="ORF">J4Q44_G00376030</name>
</gene>
<dbReference type="InterPro" id="IPR036084">
    <property type="entry name" value="Ser_inhib-like_sf"/>
</dbReference>
<keyword evidence="2" id="KW-0732">Signal</keyword>
<dbReference type="Proteomes" id="UP001356427">
    <property type="component" value="Unassembled WGS sequence"/>
</dbReference>
<sequence length="318" mass="34385">MNTTEAGESYTGNFNDQPGDDNIKPYGKPAGNTNELGESWQVPDDRPDCTHGGGEEECDAKVEAEAEKPTSCGMISDPNGIFKPCHAAIESYADLCALAGVPIAWRNNTFCPLKCLPGSHYEPCGNACPSSCQNPTFNSTCTQPCVEGRVCDPGMILSGDKCVPPSQCGCTDEDNNYRPVGDSWFTELDCSERCKCNPGNNVTCEPWQCSPAQECKLNRHRVRTPLSIGVAGARVLSSGVYSLLDTDFGLKVKFDGVHHLEITIPGEYFNQLPEHPKHAQWVTCLEASGQSWEDSSTDVEHLGRLGLQAIKGGHISLP</sequence>